<dbReference type="InterPro" id="IPR050983">
    <property type="entry name" value="GST_Omega/HSP26"/>
</dbReference>
<evidence type="ECO:0000259" key="1">
    <source>
        <dbReference type="PROSITE" id="PS50404"/>
    </source>
</evidence>
<evidence type="ECO:0000313" key="3">
    <source>
        <dbReference type="Proteomes" id="UP000250043"/>
    </source>
</evidence>
<dbReference type="InterPro" id="IPR040079">
    <property type="entry name" value="Glutathione_S-Trfase"/>
</dbReference>
<protein>
    <recommendedName>
        <fullName evidence="1">GST N-terminal domain-containing protein</fullName>
    </recommendedName>
</protein>
<accession>A0A8E2AGK2</accession>
<dbReference type="Gene3D" id="3.40.30.10">
    <property type="entry name" value="Glutaredoxin"/>
    <property type="match status" value="1"/>
</dbReference>
<dbReference type="PANTHER" id="PTHR43968">
    <property type="match status" value="1"/>
</dbReference>
<dbReference type="Gene3D" id="1.20.1050.10">
    <property type="match status" value="1"/>
</dbReference>
<dbReference type="Proteomes" id="UP000250043">
    <property type="component" value="Unassembled WGS sequence"/>
</dbReference>
<name>A0A8E2AGK2_9APHY</name>
<dbReference type="EMBL" id="KV722828">
    <property type="protein sequence ID" value="OCH83753.1"/>
    <property type="molecule type" value="Genomic_DNA"/>
</dbReference>
<organism evidence="2 3">
    <name type="scientific">Obba rivulosa</name>
    <dbReference type="NCBI Taxonomy" id="1052685"/>
    <lineage>
        <taxon>Eukaryota</taxon>
        <taxon>Fungi</taxon>
        <taxon>Dikarya</taxon>
        <taxon>Basidiomycota</taxon>
        <taxon>Agaricomycotina</taxon>
        <taxon>Agaricomycetes</taxon>
        <taxon>Polyporales</taxon>
        <taxon>Gelatoporiaceae</taxon>
        <taxon>Obba</taxon>
    </lineage>
</organism>
<dbReference type="SUPFAM" id="SSF52833">
    <property type="entry name" value="Thioredoxin-like"/>
    <property type="match status" value="1"/>
</dbReference>
<dbReference type="SUPFAM" id="SSF47616">
    <property type="entry name" value="GST C-terminal domain-like"/>
    <property type="match status" value="1"/>
</dbReference>
<dbReference type="GO" id="GO:0005737">
    <property type="term" value="C:cytoplasm"/>
    <property type="evidence" value="ECO:0007669"/>
    <property type="project" value="TreeGrafter"/>
</dbReference>
<reference evidence="2 3" key="1">
    <citation type="submission" date="2016-07" db="EMBL/GenBank/DDBJ databases">
        <title>Draft genome of the white-rot fungus Obba rivulosa 3A-2.</title>
        <authorList>
            <consortium name="DOE Joint Genome Institute"/>
            <person name="Miettinen O."/>
            <person name="Riley R."/>
            <person name="Acob R."/>
            <person name="Barry K."/>
            <person name="Cullen D."/>
            <person name="De Vries R."/>
            <person name="Hainaut M."/>
            <person name="Hatakka A."/>
            <person name="Henrissat B."/>
            <person name="Hilden K."/>
            <person name="Kuo R."/>
            <person name="Labutti K."/>
            <person name="Lipzen A."/>
            <person name="Makela M.R."/>
            <person name="Sandor L."/>
            <person name="Spatafora J.W."/>
            <person name="Grigoriev I.V."/>
            <person name="Hibbett D.S."/>
        </authorList>
    </citation>
    <scope>NUCLEOTIDE SEQUENCE [LARGE SCALE GENOMIC DNA]</scope>
    <source>
        <strain evidence="2 3">3A-2</strain>
    </source>
</reference>
<dbReference type="InterPro" id="IPR036282">
    <property type="entry name" value="Glutathione-S-Trfase_C_sf"/>
</dbReference>
<dbReference type="SFLD" id="SFLDG00358">
    <property type="entry name" value="Main_(cytGST)"/>
    <property type="match status" value="1"/>
</dbReference>
<dbReference type="OrthoDB" id="202840at2759"/>
<dbReference type="Pfam" id="PF13417">
    <property type="entry name" value="GST_N_3"/>
    <property type="match status" value="1"/>
</dbReference>
<dbReference type="PROSITE" id="PS50404">
    <property type="entry name" value="GST_NTER"/>
    <property type="match status" value="1"/>
</dbReference>
<dbReference type="InterPro" id="IPR004045">
    <property type="entry name" value="Glutathione_S-Trfase_N"/>
</dbReference>
<evidence type="ECO:0000313" key="2">
    <source>
        <dbReference type="EMBL" id="OCH83753.1"/>
    </source>
</evidence>
<dbReference type="CDD" id="cd00570">
    <property type="entry name" value="GST_N_family"/>
    <property type="match status" value="1"/>
</dbReference>
<keyword evidence="3" id="KW-1185">Reference proteome</keyword>
<sequence length="225" mass="25417">MPQQITLYATDFSPYSHSVDIALLEAGAKYTRYEIDLMNKPSWFVAQVNPIAQVPAMTYGGPDVPPEQPSPDSIKLRESQLLLQFVADLFPEARLIPEDPVLRAKVRFFMDIVRTKFVPAWYGHFRGGKPAEPFIGALEELQALLPPSGFVVGEWSIADIAFVTILARAEIILELDHPLSGWSDGEGEMIIDMLHGHRFARLAQYHRDLVERPSFKSTFDNVNHR</sequence>
<dbReference type="CDD" id="cd00299">
    <property type="entry name" value="GST_C_family"/>
    <property type="match status" value="1"/>
</dbReference>
<dbReference type="SFLD" id="SFLDS00019">
    <property type="entry name" value="Glutathione_Transferase_(cytos"/>
    <property type="match status" value="1"/>
</dbReference>
<feature type="domain" description="GST N-terminal" evidence="1">
    <location>
        <begin position="3"/>
        <end position="94"/>
    </location>
</feature>
<proteinExistence type="predicted"/>
<dbReference type="PANTHER" id="PTHR43968:SF6">
    <property type="entry name" value="GLUTATHIONE S-TRANSFERASE OMEGA"/>
    <property type="match status" value="1"/>
</dbReference>
<gene>
    <name evidence="2" type="ORF">OBBRIDRAFT_799631</name>
</gene>
<dbReference type="InterPro" id="IPR036249">
    <property type="entry name" value="Thioredoxin-like_sf"/>
</dbReference>
<dbReference type="AlphaFoldDB" id="A0A8E2AGK2"/>